<comment type="caution">
    <text evidence="2">The sequence shown here is derived from an EMBL/GenBank/DDBJ whole genome shotgun (WGS) entry which is preliminary data.</text>
</comment>
<keyword evidence="1" id="KW-1133">Transmembrane helix</keyword>
<protein>
    <recommendedName>
        <fullName evidence="3">Glycosyltransferase 2-like domain-containing protein</fullName>
    </recommendedName>
</protein>
<evidence type="ECO:0008006" key="3">
    <source>
        <dbReference type="Google" id="ProtNLM"/>
    </source>
</evidence>
<keyword evidence="1" id="KW-0812">Transmembrane</keyword>
<evidence type="ECO:0000313" key="2">
    <source>
        <dbReference type="EMBL" id="GAH74584.1"/>
    </source>
</evidence>
<feature type="transmembrane region" description="Helical" evidence="1">
    <location>
        <begin position="66"/>
        <end position="86"/>
    </location>
</feature>
<organism evidence="2">
    <name type="scientific">marine sediment metagenome</name>
    <dbReference type="NCBI Taxonomy" id="412755"/>
    <lineage>
        <taxon>unclassified sequences</taxon>
        <taxon>metagenomes</taxon>
        <taxon>ecological metagenomes</taxon>
    </lineage>
</organism>
<dbReference type="AlphaFoldDB" id="X1J898"/>
<proteinExistence type="predicted"/>
<gene>
    <name evidence="2" type="ORF">S03H2_45925</name>
</gene>
<sequence>YWHISDAENGYVAVSASALVRLLTFNLSEGYQFENDMMVKANILNVRMVNVLIPARYGSENSKIRYGTFILNTSLFLLKSFLWRLWKKFLMRFYLWEIIYR</sequence>
<accession>X1J898</accession>
<reference evidence="2" key="1">
    <citation type="journal article" date="2014" name="Front. Microbiol.">
        <title>High frequency of phylogenetically diverse reductive dehalogenase-homologous genes in deep subseafloor sedimentary metagenomes.</title>
        <authorList>
            <person name="Kawai M."/>
            <person name="Futagami T."/>
            <person name="Toyoda A."/>
            <person name="Takaki Y."/>
            <person name="Nishi S."/>
            <person name="Hori S."/>
            <person name="Arai W."/>
            <person name="Tsubouchi T."/>
            <person name="Morono Y."/>
            <person name="Uchiyama I."/>
            <person name="Ito T."/>
            <person name="Fujiyama A."/>
            <person name="Inagaki F."/>
            <person name="Takami H."/>
        </authorList>
    </citation>
    <scope>NUCLEOTIDE SEQUENCE</scope>
    <source>
        <strain evidence="2">Expedition CK06-06</strain>
    </source>
</reference>
<feature type="non-terminal residue" evidence="2">
    <location>
        <position position="1"/>
    </location>
</feature>
<dbReference type="EMBL" id="BARU01028798">
    <property type="protein sequence ID" value="GAH74584.1"/>
    <property type="molecule type" value="Genomic_DNA"/>
</dbReference>
<evidence type="ECO:0000256" key="1">
    <source>
        <dbReference type="SAM" id="Phobius"/>
    </source>
</evidence>
<keyword evidence="1" id="KW-0472">Membrane</keyword>
<name>X1J898_9ZZZZ</name>